<reference evidence="1" key="2">
    <citation type="journal article" date="2023" name="Biology">
        <title>Prokaryotic Life Associated with Coal-Fire Gas Vents Revealed by Metagenomics.</title>
        <authorList>
            <person name="Kadnikov V.V."/>
            <person name="Mardanov A.V."/>
            <person name="Beletsky A.V."/>
            <person name="Karnachuk O.V."/>
            <person name="Ravin N.V."/>
        </authorList>
    </citation>
    <scope>NUCLEOTIDE SEQUENCE</scope>
    <source>
        <strain evidence="1">Bu02</strain>
    </source>
</reference>
<name>A0AAT9LDX2_9FIRM</name>
<accession>A0AAT9LDX2</accession>
<dbReference type="KEGG" id="fcz:IMF26_01360"/>
<evidence type="ECO:0008006" key="2">
    <source>
        <dbReference type="Google" id="ProtNLM"/>
    </source>
</evidence>
<dbReference type="AlphaFoldDB" id="A0AAT9LDX2"/>
<organism evidence="1">
    <name type="scientific">Candidatus Fermentithermobacillus carboniphilus</name>
    <dbReference type="NCBI Taxonomy" id="3085328"/>
    <lineage>
        <taxon>Bacteria</taxon>
        <taxon>Bacillati</taxon>
        <taxon>Bacillota</taxon>
        <taxon>Candidatus Fermentithermobacillia</taxon>
        <taxon>Candidatus Fermentithermobacillales</taxon>
        <taxon>Candidatus Fermentithermobacillaceae</taxon>
        <taxon>Candidatus Fermentithermobacillus</taxon>
    </lineage>
</organism>
<evidence type="ECO:0000313" key="1">
    <source>
        <dbReference type="EMBL" id="QUL98762.1"/>
    </source>
</evidence>
<gene>
    <name evidence="1" type="ORF">IMF26_01360</name>
</gene>
<sequence>MWFGHVQALSCTASGYNPSSNSKVAELWATIEFSRSFNPSTDVVINVSADGNCVTVTATLAAVQEREIVVTKRLEAQTTATEVLAPEDFPPNDVILEYTPQRVRRVEYIPEIDPFTGEEVLVKHEFWDETGKYYVTYVTEWKEVVEDVQPVLNTALASAQATTSFNMNVLNDAILRDVSVTKVVQQEAPRTKDSVGFYMEIEAQVPSRILGPIMRFVTRGRSSSLDAFKVKVRSESRAYLSPGP</sequence>
<protein>
    <recommendedName>
        <fullName evidence="2">G5 domain-containing protein</fullName>
    </recommendedName>
</protein>
<reference evidence="1" key="1">
    <citation type="submission" date="2020-10" db="EMBL/GenBank/DDBJ databases">
        <authorList>
            <person name="Kadnikov V."/>
            <person name="Beletsky A.V."/>
            <person name="Mardanov A.V."/>
            <person name="Karnachuk O.V."/>
            <person name="Ravin N.V."/>
        </authorList>
    </citation>
    <scope>NUCLEOTIDE SEQUENCE</scope>
    <source>
        <strain evidence="1">Bu02</strain>
    </source>
</reference>
<proteinExistence type="predicted"/>
<dbReference type="EMBL" id="CP062796">
    <property type="protein sequence ID" value="QUL98762.1"/>
    <property type="molecule type" value="Genomic_DNA"/>
</dbReference>